<dbReference type="InterPro" id="IPR051259">
    <property type="entry name" value="rRNA_Methyltransferase"/>
</dbReference>
<evidence type="ECO:0000313" key="6">
    <source>
        <dbReference type="Proteomes" id="UP001524944"/>
    </source>
</evidence>
<name>A0ABT1Y8L1_9FIRM</name>
<dbReference type="SUPFAM" id="SSF55315">
    <property type="entry name" value="L30e-like"/>
    <property type="match status" value="1"/>
</dbReference>
<keyword evidence="3" id="KW-0808">Transferase</keyword>
<dbReference type="InterPro" id="IPR029064">
    <property type="entry name" value="Ribosomal_eL30-like_sf"/>
</dbReference>
<gene>
    <name evidence="5" type="ORF">NVS47_15120</name>
</gene>
<dbReference type="Gene3D" id="3.40.1280.10">
    <property type="match status" value="1"/>
</dbReference>
<dbReference type="InterPro" id="IPR013123">
    <property type="entry name" value="SpoU_subst-bd"/>
</dbReference>
<dbReference type="GO" id="GO:0032259">
    <property type="term" value="P:methylation"/>
    <property type="evidence" value="ECO:0007669"/>
    <property type="project" value="UniProtKB-KW"/>
</dbReference>
<comment type="similarity">
    <text evidence="1">Belongs to the class IV-like SAM-binding methyltransferase superfamily. RNA methyltransferase TrmH family.</text>
</comment>
<feature type="domain" description="RNA 2-O ribose methyltransferase substrate binding" evidence="4">
    <location>
        <begin position="35"/>
        <end position="111"/>
    </location>
</feature>
<dbReference type="InterPro" id="IPR053888">
    <property type="entry name" value="MRM3-like_sub_bind"/>
</dbReference>
<dbReference type="Gene3D" id="3.30.1330.30">
    <property type="match status" value="1"/>
</dbReference>
<dbReference type="RefSeq" id="WP_257914106.1">
    <property type="nucleotide sequence ID" value="NZ_JANPWE010000012.1"/>
</dbReference>
<dbReference type="Pfam" id="PF22435">
    <property type="entry name" value="MRM3-like_sub_bind"/>
    <property type="match status" value="1"/>
</dbReference>
<dbReference type="InterPro" id="IPR029028">
    <property type="entry name" value="Alpha/beta_knot_MTases"/>
</dbReference>
<dbReference type="Pfam" id="PF00588">
    <property type="entry name" value="SpoU_methylase"/>
    <property type="match status" value="1"/>
</dbReference>
<organism evidence="5 6">
    <name type="scientific">Dehalobacterium formicoaceticum</name>
    <dbReference type="NCBI Taxonomy" id="51515"/>
    <lineage>
        <taxon>Bacteria</taxon>
        <taxon>Bacillati</taxon>
        <taxon>Bacillota</taxon>
        <taxon>Clostridia</taxon>
        <taxon>Eubacteriales</taxon>
        <taxon>Peptococcaceae</taxon>
        <taxon>Dehalobacterium</taxon>
    </lineage>
</organism>
<dbReference type="SUPFAM" id="SSF75217">
    <property type="entry name" value="alpha/beta knot"/>
    <property type="match status" value="1"/>
</dbReference>
<dbReference type="PANTHER" id="PTHR43191:SF2">
    <property type="entry name" value="RRNA METHYLTRANSFERASE 3, MITOCHONDRIAL"/>
    <property type="match status" value="1"/>
</dbReference>
<evidence type="ECO:0000313" key="5">
    <source>
        <dbReference type="EMBL" id="MCR6546826.1"/>
    </source>
</evidence>
<dbReference type="PANTHER" id="PTHR43191">
    <property type="entry name" value="RRNA METHYLTRANSFERASE 3"/>
    <property type="match status" value="1"/>
</dbReference>
<dbReference type="InterPro" id="IPR001537">
    <property type="entry name" value="SpoU_MeTrfase"/>
</dbReference>
<evidence type="ECO:0000256" key="2">
    <source>
        <dbReference type="ARBA" id="ARBA00022603"/>
    </source>
</evidence>
<dbReference type="Proteomes" id="UP001524944">
    <property type="component" value="Unassembled WGS sequence"/>
</dbReference>
<dbReference type="EMBL" id="JANPWE010000012">
    <property type="protein sequence ID" value="MCR6546826.1"/>
    <property type="molecule type" value="Genomic_DNA"/>
</dbReference>
<evidence type="ECO:0000256" key="3">
    <source>
        <dbReference type="ARBA" id="ARBA00022679"/>
    </source>
</evidence>
<protein>
    <submittedName>
        <fullName evidence="5">RNA methyltransferase</fullName>
    </submittedName>
</protein>
<reference evidence="5 6" key="1">
    <citation type="submission" date="2022-08" db="EMBL/GenBank/DDBJ databases">
        <title>Proteogenomics of the novel Dehalobacterium formicoaceticum strain EZ94 highlights a key role of methyltransferases during anaerobic dichloromethane degradation.</title>
        <authorList>
            <person name="Wasmund K."/>
        </authorList>
    </citation>
    <scope>NUCLEOTIDE SEQUENCE [LARGE SCALE GENOMIC DNA]</scope>
    <source>
        <strain evidence="5 6">EZ94</strain>
    </source>
</reference>
<proteinExistence type="inferred from homology"/>
<dbReference type="GO" id="GO:0008168">
    <property type="term" value="F:methyltransferase activity"/>
    <property type="evidence" value="ECO:0007669"/>
    <property type="project" value="UniProtKB-KW"/>
</dbReference>
<evidence type="ECO:0000256" key="1">
    <source>
        <dbReference type="ARBA" id="ARBA00007228"/>
    </source>
</evidence>
<evidence type="ECO:0000259" key="4">
    <source>
        <dbReference type="SMART" id="SM00967"/>
    </source>
</evidence>
<keyword evidence="6" id="KW-1185">Reference proteome</keyword>
<dbReference type="InterPro" id="IPR029026">
    <property type="entry name" value="tRNA_m1G_MTases_N"/>
</dbReference>
<accession>A0ABT1Y8L1</accession>
<dbReference type="SMART" id="SM00967">
    <property type="entry name" value="SpoU_sub_bind"/>
    <property type="match status" value="1"/>
</dbReference>
<sequence length="276" mass="30982">MKEMSKEISSKSNHHIKLAKSLLNRKSREKEQLFVVEGVRLVEEAIMAEIKIRFALYSDKLAASQRGQQLLKTFDQKGVDVFWVEEKLFRELSDTENPQGIFAVGEFMQRDLSCLILKENSMLLLIDGVQDPGNLGTMIRTACAAGAAGVLLTKGTVDLFNPKVIRASMGTIFQIPVISTESNERFLSYFQKNKIQVLVADAKGEKLYYQTETQGPVVWVLGNEANGPRDFFLDHADEIVRIPLLGKAESLNVAVAAGILLFDHMRRRQEKPILVN</sequence>
<comment type="caution">
    <text evidence="5">The sequence shown here is derived from an EMBL/GenBank/DDBJ whole genome shotgun (WGS) entry which is preliminary data.</text>
</comment>
<keyword evidence="2 5" id="KW-0489">Methyltransferase</keyword>
<dbReference type="CDD" id="cd18095">
    <property type="entry name" value="SpoU-like_rRNA-MTase"/>
    <property type="match status" value="1"/>
</dbReference>